<proteinExistence type="predicted"/>
<organism evidence="3 4">
    <name type="scientific">Ginsengibacter hankyongi</name>
    <dbReference type="NCBI Taxonomy" id="2607284"/>
    <lineage>
        <taxon>Bacteria</taxon>
        <taxon>Pseudomonadati</taxon>
        <taxon>Bacteroidota</taxon>
        <taxon>Chitinophagia</taxon>
        <taxon>Chitinophagales</taxon>
        <taxon>Chitinophagaceae</taxon>
        <taxon>Ginsengibacter</taxon>
    </lineage>
</organism>
<dbReference type="Gene3D" id="3.40.30.10">
    <property type="entry name" value="Glutaredoxin"/>
    <property type="match status" value="1"/>
</dbReference>
<dbReference type="AlphaFoldDB" id="A0A5J5IC29"/>
<keyword evidence="1" id="KW-0732">Signal</keyword>
<gene>
    <name evidence="3" type="ORF">FW778_20330</name>
</gene>
<dbReference type="InterPro" id="IPR036249">
    <property type="entry name" value="Thioredoxin-like_sf"/>
</dbReference>
<dbReference type="SUPFAM" id="SSF52833">
    <property type="entry name" value="Thioredoxin-like"/>
    <property type="match status" value="1"/>
</dbReference>
<evidence type="ECO:0000256" key="1">
    <source>
        <dbReference type="SAM" id="SignalP"/>
    </source>
</evidence>
<feature type="domain" description="Thioredoxin" evidence="2">
    <location>
        <begin position="50"/>
        <end position="181"/>
    </location>
</feature>
<name>A0A5J5IC29_9BACT</name>
<dbReference type="Pfam" id="PF00085">
    <property type="entry name" value="Thioredoxin"/>
    <property type="match status" value="1"/>
</dbReference>
<feature type="signal peptide" evidence="1">
    <location>
        <begin position="1"/>
        <end position="30"/>
    </location>
</feature>
<dbReference type="EMBL" id="VYQF01000010">
    <property type="protein sequence ID" value="KAA9035899.1"/>
    <property type="molecule type" value="Genomic_DNA"/>
</dbReference>
<dbReference type="PROSITE" id="PS51352">
    <property type="entry name" value="THIOREDOXIN_2"/>
    <property type="match status" value="1"/>
</dbReference>
<accession>A0A5J5IC29</accession>
<protein>
    <submittedName>
        <fullName evidence="3">Redoxin domain-containing protein</fullName>
    </submittedName>
</protein>
<evidence type="ECO:0000313" key="3">
    <source>
        <dbReference type="EMBL" id="KAA9035899.1"/>
    </source>
</evidence>
<reference evidence="3 4" key="1">
    <citation type="submission" date="2019-09" db="EMBL/GenBank/DDBJ databases">
        <title>Draft genome sequence of Ginsengibacter sp. BR5-29.</title>
        <authorList>
            <person name="Im W.-T."/>
        </authorList>
    </citation>
    <scope>NUCLEOTIDE SEQUENCE [LARGE SCALE GENOMIC DNA]</scope>
    <source>
        <strain evidence="3 4">BR5-29</strain>
    </source>
</reference>
<evidence type="ECO:0000259" key="2">
    <source>
        <dbReference type="PROSITE" id="PS51352"/>
    </source>
</evidence>
<dbReference type="InterPro" id="IPR013766">
    <property type="entry name" value="Thioredoxin_domain"/>
</dbReference>
<feature type="chain" id="PRO_5023943894" evidence="1">
    <location>
        <begin position="31"/>
        <end position="181"/>
    </location>
</feature>
<evidence type="ECO:0000313" key="4">
    <source>
        <dbReference type="Proteomes" id="UP000326903"/>
    </source>
</evidence>
<keyword evidence="4" id="KW-1185">Reference proteome</keyword>
<dbReference type="Proteomes" id="UP000326903">
    <property type="component" value="Unassembled WGS sequence"/>
</dbReference>
<comment type="caution">
    <text evidence="3">The sequence shown here is derived from an EMBL/GenBank/DDBJ whole genome shotgun (WGS) entry which is preliminary data.</text>
</comment>
<sequence>MIFNYFYKKNLMKRLLLVSFYLIIAASAFSQTNTQAPTVPEYISKGTIPAFITYKAPDSTVFTNKDVHKGRPTLLMIFSPDCGHCQHVATEITSNIAHFKKAQIYMITWLPYSDMMSFYKNYKIADYPQITIAWDSKYFFLPYFHVQSYPKLIVYDKKGKYVKEFQGNIQIEDVWKALGKK</sequence>